<dbReference type="PANTHER" id="PTHR34351:SF1">
    <property type="entry name" value="SLR1927 PROTEIN"/>
    <property type="match status" value="1"/>
</dbReference>
<keyword evidence="4" id="KW-1185">Reference proteome</keyword>
<name>A0A1H5E8R1_9MICO</name>
<dbReference type="RefSeq" id="WP_089771895.1">
    <property type="nucleotide sequence ID" value="NZ_FNTX01000001.1"/>
</dbReference>
<reference evidence="4" key="1">
    <citation type="submission" date="2016-10" db="EMBL/GenBank/DDBJ databases">
        <authorList>
            <person name="Varghese N."/>
            <person name="Submissions S."/>
        </authorList>
    </citation>
    <scope>NUCLEOTIDE SEQUENCE [LARGE SCALE GENOMIC DNA]</scope>
    <source>
        <strain evidence="4">DSM 21368</strain>
    </source>
</reference>
<keyword evidence="1" id="KW-0472">Membrane</keyword>
<dbReference type="PANTHER" id="PTHR34351">
    <property type="entry name" value="SLR1927 PROTEIN-RELATED"/>
    <property type="match status" value="1"/>
</dbReference>
<organism evidence="3 4">
    <name type="scientific">Ruania alba</name>
    <dbReference type="NCBI Taxonomy" id="648782"/>
    <lineage>
        <taxon>Bacteria</taxon>
        <taxon>Bacillati</taxon>
        <taxon>Actinomycetota</taxon>
        <taxon>Actinomycetes</taxon>
        <taxon>Micrococcales</taxon>
        <taxon>Ruaniaceae</taxon>
        <taxon>Ruania</taxon>
    </lineage>
</organism>
<accession>A0A1H5E8R1</accession>
<feature type="transmembrane region" description="Helical" evidence="1">
    <location>
        <begin position="35"/>
        <end position="52"/>
    </location>
</feature>
<keyword evidence="1" id="KW-1133">Transmembrane helix</keyword>
<feature type="domain" description="DUF58" evidence="2">
    <location>
        <begin position="185"/>
        <end position="263"/>
    </location>
</feature>
<evidence type="ECO:0000313" key="4">
    <source>
        <dbReference type="Proteomes" id="UP000199220"/>
    </source>
</evidence>
<evidence type="ECO:0000259" key="2">
    <source>
        <dbReference type="Pfam" id="PF01882"/>
    </source>
</evidence>
<dbReference type="Pfam" id="PF01882">
    <property type="entry name" value="DUF58"/>
    <property type="match status" value="1"/>
</dbReference>
<protein>
    <recommendedName>
        <fullName evidence="2">DUF58 domain-containing protein</fullName>
    </recommendedName>
</protein>
<dbReference type="AlphaFoldDB" id="A0A1H5E8R1"/>
<dbReference type="InterPro" id="IPR002881">
    <property type="entry name" value="DUF58"/>
</dbReference>
<dbReference type="STRING" id="648782.SAMN04488554_0933"/>
<evidence type="ECO:0000313" key="3">
    <source>
        <dbReference type="EMBL" id="SED87542.1"/>
    </source>
</evidence>
<keyword evidence="1" id="KW-0812">Transmembrane</keyword>
<gene>
    <name evidence="3" type="ORF">SAMN04488554_0933</name>
</gene>
<proteinExistence type="predicted"/>
<dbReference type="Proteomes" id="UP000199220">
    <property type="component" value="Unassembled WGS sequence"/>
</dbReference>
<dbReference type="EMBL" id="FNTX01000001">
    <property type="protein sequence ID" value="SED87542.1"/>
    <property type="molecule type" value="Genomic_DNA"/>
</dbReference>
<evidence type="ECO:0000256" key="1">
    <source>
        <dbReference type="SAM" id="Phobius"/>
    </source>
</evidence>
<sequence>MRPTARGAGLLLSGLALAFLATAMRSPVIATLAALALMTPLVSVSWLIVRRAHGQQVSLRRQVTPVRPTAGDTVRVAPQITSGTLDAWTSLRERIPGALHRGSTDASGYTLRPPMRGTYELGPATLVHTDPLILARGRSTARGTDELLVWPVVADVSALVRLWADHQSVHTENGRPERAPDDLTLREYQPGDDMHRVHWRASARHGELLTRQDEPAQDRTASIVLDLGPAEDPRSDSPTEWLVSTTASLSVALIEAGYRLHLTLAWTVPGTHTDGANPGDPERSGTVSLGDTGELLDLFARARFGAPHPEPMHRGLAIAALRSPTQETVRTLTTWTGNRLALVVDGSPEVVERLADAGWVVHTVEAGTPADETWSTLLGAMP</sequence>